<proteinExistence type="predicted"/>
<accession>A0A9P5N6Y0</accession>
<dbReference type="OrthoDB" id="3071593at2759"/>
<protein>
    <recommendedName>
        <fullName evidence="3">F-box domain-containing protein</fullName>
    </recommendedName>
</protein>
<keyword evidence="2" id="KW-1185">Reference proteome</keyword>
<evidence type="ECO:0000313" key="1">
    <source>
        <dbReference type="EMBL" id="KAF8869731.1"/>
    </source>
</evidence>
<dbReference type="SUPFAM" id="SSF52047">
    <property type="entry name" value="RNI-like"/>
    <property type="match status" value="1"/>
</dbReference>
<reference evidence="1" key="1">
    <citation type="submission" date="2020-11" db="EMBL/GenBank/DDBJ databases">
        <authorList>
            <consortium name="DOE Joint Genome Institute"/>
            <person name="Ahrendt S."/>
            <person name="Riley R."/>
            <person name="Andreopoulos W."/>
            <person name="LaButti K."/>
            <person name="Pangilinan J."/>
            <person name="Ruiz-duenas F.J."/>
            <person name="Barrasa J.M."/>
            <person name="Sanchez-Garcia M."/>
            <person name="Camarero S."/>
            <person name="Miyauchi S."/>
            <person name="Serrano A."/>
            <person name="Linde D."/>
            <person name="Babiker R."/>
            <person name="Drula E."/>
            <person name="Ayuso-Fernandez I."/>
            <person name="Pacheco R."/>
            <person name="Padilla G."/>
            <person name="Ferreira P."/>
            <person name="Barriuso J."/>
            <person name="Kellner H."/>
            <person name="Castanera R."/>
            <person name="Alfaro M."/>
            <person name="Ramirez L."/>
            <person name="Pisabarro A.G."/>
            <person name="Kuo A."/>
            <person name="Tritt A."/>
            <person name="Lipzen A."/>
            <person name="He G."/>
            <person name="Yan M."/>
            <person name="Ng V."/>
            <person name="Cullen D."/>
            <person name="Martin F."/>
            <person name="Rosso M.-N."/>
            <person name="Henrissat B."/>
            <person name="Hibbett D."/>
            <person name="Martinez A.T."/>
            <person name="Grigoriev I.V."/>
        </authorList>
    </citation>
    <scope>NUCLEOTIDE SEQUENCE</scope>
    <source>
        <strain evidence="1">AH 44721</strain>
    </source>
</reference>
<evidence type="ECO:0000313" key="2">
    <source>
        <dbReference type="Proteomes" id="UP000724874"/>
    </source>
</evidence>
<dbReference type="AlphaFoldDB" id="A0A9P5N6Y0"/>
<evidence type="ECO:0008006" key="3">
    <source>
        <dbReference type="Google" id="ProtNLM"/>
    </source>
</evidence>
<organism evidence="1 2">
    <name type="scientific">Gymnopilus junonius</name>
    <name type="common">Spectacular rustgill mushroom</name>
    <name type="synonym">Gymnopilus spectabilis subsp. junonius</name>
    <dbReference type="NCBI Taxonomy" id="109634"/>
    <lineage>
        <taxon>Eukaryota</taxon>
        <taxon>Fungi</taxon>
        <taxon>Dikarya</taxon>
        <taxon>Basidiomycota</taxon>
        <taxon>Agaricomycotina</taxon>
        <taxon>Agaricomycetes</taxon>
        <taxon>Agaricomycetidae</taxon>
        <taxon>Agaricales</taxon>
        <taxon>Agaricineae</taxon>
        <taxon>Hymenogastraceae</taxon>
        <taxon>Gymnopilus</taxon>
    </lineage>
</organism>
<dbReference type="Proteomes" id="UP000724874">
    <property type="component" value="Unassembled WGS sequence"/>
</dbReference>
<comment type="caution">
    <text evidence="1">The sequence shown here is derived from an EMBL/GenBank/DDBJ whole genome shotgun (WGS) entry which is preliminary data.</text>
</comment>
<sequence>MTKEHSEVLPLELLFHIIDSIDSSSSEGRQSLSACACVHHALLIICQERLFRDIELSYFLNDDHKIVFCDGQGTTGHKFLGLLAASPHIGSHVRNLTINVVGGTALPKSFELCSTSPSFSFYRIVPQLSNLQGLFAHNRNGFYRDVFDERTESFFINLAPSLTKLDLFLLPPLPLSIFSNCNRLEELHINGLTMDVAHLPMNMNKVKLRVLEVSYGPTHDNKPMTPLFSAPSSPLDISHLRSLKLEGI</sequence>
<dbReference type="EMBL" id="JADNYJ010000410">
    <property type="protein sequence ID" value="KAF8869731.1"/>
    <property type="molecule type" value="Genomic_DNA"/>
</dbReference>
<gene>
    <name evidence="1" type="ORF">CPB84DRAFT_962199</name>
</gene>
<name>A0A9P5N6Y0_GYMJU</name>